<sequence>MEVAAHPSGHKRGLSAYDSQLASFDPSGKAARPNEEPAAGDEPQEEQPQEEQPLTEHAAFSLTALRAAQENVMRHMDELQEVGLHFLDNMRAAFLERIATVKQELAQGLDNVEASLRSNSALTLDNRKRAVVAGDLVQRLGIRTQDTAAPDLFTAEQEGEAAELPAAE</sequence>
<evidence type="ECO:0000313" key="2">
    <source>
        <dbReference type="EMBL" id="PRW58537.1"/>
    </source>
</evidence>
<name>A0A2P6TWW1_CHLSO</name>
<gene>
    <name evidence="2" type="ORF">C2E21_3226</name>
</gene>
<evidence type="ECO:0000313" key="3">
    <source>
        <dbReference type="Proteomes" id="UP000239899"/>
    </source>
</evidence>
<protein>
    <submittedName>
        <fullName evidence="2">Uncharacterized protein</fullName>
    </submittedName>
</protein>
<proteinExistence type="predicted"/>
<dbReference type="AlphaFoldDB" id="A0A2P6TWW1"/>
<feature type="compositionally biased region" description="Acidic residues" evidence="1">
    <location>
        <begin position="38"/>
        <end position="49"/>
    </location>
</feature>
<reference evidence="2 3" key="1">
    <citation type="journal article" date="2018" name="Plant J.">
        <title>Genome sequences of Chlorella sorokiniana UTEX 1602 and Micractinium conductrix SAG 241.80: implications to maltose excretion by a green alga.</title>
        <authorList>
            <person name="Arriola M.B."/>
            <person name="Velmurugan N."/>
            <person name="Zhang Y."/>
            <person name="Plunkett M.H."/>
            <person name="Hondzo H."/>
            <person name="Barney B.M."/>
        </authorList>
    </citation>
    <scope>NUCLEOTIDE SEQUENCE [LARGE SCALE GENOMIC DNA]</scope>
    <source>
        <strain evidence="3">UTEX 1602</strain>
    </source>
</reference>
<organism evidence="2 3">
    <name type="scientific">Chlorella sorokiniana</name>
    <name type="common">Freshwater green alga</name>
    <dbReference type="NCBI Taxonomy" id="3076"/>
    <lineage>
        <taxon>Eukaryota</taxon>
        <taxon>Viridiplantae</taxon>
        <taxon>Chlorophyta</taxon>
        <taxon>core chlorophytes</taxon>
        <taxon>Trebouxiophyceae</taxon>
        <taxon>Chlorellales</taxon>
        <taxon>Chlorellaceae</taxon>
        <taxon>Chlorella clade</taxon>
        <taxon>Chlorella</taxon>
    </lineage>
</organism>
<dbReference type="Proteomes" id="UP000239899">
    <property type="component" value="Unassembled WGS sequence"/>
</dbReference>
<comment type="caution">
    <text evidence="2">The sequence shown here is derived from an EMBL/GenBank/DDBJ whole genome shotgun (WGS) entry which is preliminary data.</text>
</comment>
<feature type="region of interest" description="Disordered" evidence="1">
    <location>
        <begin position="1"/>
        <end position="55"/>
    </location>
</feature>
<evidence type="ECO:0000256" key="1">
    <source>
        <dbReference type="SAM" id="MobiDB-lite"/>
    </source>
</evidence>
<dbReference type="EMBL" id="LHPG02000005">
    <property type="protein sequence ID" value="PRW58537.1"/>
    <property type="molecule type" value="Genomic_DNA"/>
</dbReference>
<accession>A0A2P6TWW1</accession>
<keyword evidence="3" id="KW-1185">Reference proteome</keyword>